<gene>
    <name evidence="2" type="ORF">POM88_041215</name>
</gene>
<accession>A0AAD8HFZ3</accession>
<sequence length="213" mass="24321">MCSDKSLSSPKIESVTPVVMFSVSATAFHADTNDNDDDDDEIIHYSLLSVDLQHDSDEWLLKLKQRELESSMENVPDSSDHPENVDNESSDPLHTDEELTESDIETLASFQERKKQKNSHVANVDEAGPNRINRRKKRKRNVAKEVKSQTTRDFSNRTRTKNSPSKFSDLIASLSDEQKKWVKETGFGDLLNFSLRELPHRLAFTLLQSLDED</sequence>
<reference evidence="2" key="2">
    <citation type="submission" date="2023-05" db="EMBL/GenBank/DDBJ databases">
        <authorList>
            <person name="Schelkunov M.I."/>
        </authorList>
    </citation>
    <scope>NUCLEOTIDE SEQUENCE</scope>
    <source>
        <strain evidence="2">Hsosn_3</strain>
        <tissue evidence="2">Leaf</tissue>
    </source>
</reference>
<organism evidence="2 3">
    <name type="scientific">Heracleum sosnowskyi</name>
    <dbReference type="NCBI Taxonomy" id="360622"/>
    <lineage>
        <taxon>Eukaryota</taxon>
        <taxon>Viridiplantae</taxon>
        <taxon>Streptophyta</taxon>
        <taxon>Embryophyta</taxon>
        <taxon>Tracheophyta</taxon>
        <taxon>Spermatophyta</taxon>
        <taxon>Magnoliopsida</taxon>
        <taxon>eudicotyledons</taxon>
        <taxon>Gunneridae</taxon>
        <taxon>Pentapetalae</taxon>
        <taxon>asterids</taxon>
        <taxon>campanulids</taxon>
        <taxon>Apiales</taxon>
        <taxon>Apiaceae</taxon>
        <taxon>Apioideae</taxon>
        <taxon>apioid superclade</taxon>
        <taxon>Tordylieae</taxon>
        <taxon>Tordyliinae</taxon>
        <taxon>Heracleum</taxon>
    </lineage>
</organism>
<name>A0AAD8HFZ3_9APIA</name>
<feature type="compositionally biased region" description="Basic residues" evidence="1">
    <location>
        <begin position="132"/>
        <end position="141"/>
    </location>
</feature>
<feature type="region of interest" description="Disordered" evidence="1">
    <location>
        <begin position="70"/>
        <end position="99"/>
    </location>
</feature>
<evidence type="ECO:0000256" key="1">
    <source>
        <dbReference type="SAM" id="MobiDB-lite"/>
    </source>
</evidence>
<evidence type="ECO:0000313" key="3">
    <source>
        <dbReference type="Proteomes" id="UP001237642"/>
    </source>
</evidence>
<evidence type="ECO:0000313" key="2">
    <source>
        <dbReference type="EMBL" id="KAK1365654.1"/>
    </source>
</evidence>
<keyword evidence="3" id="KW-1185">Reference proteome</keyword>
<dbReference type="EMBL" id="JAUIZM010000009">
    <property type="protein sequence ID" value="KAK1365654.1"/>
    <property type="molecule type" value="Genomic_DNA"/>
</dbReference>
<dbReference type="Proteomes" id="UP001237642">
    <property type="component" value="Unassembled WGS sequence"/>
</dbReference>
<protein>
    <submittedName>
        <fullName evidence="2">Uncharacterized protein</fullName>
    </submittedName>
</protein>
<comment type="caution">
    <text evidence="2">The sequence shown here is derived from an EMBL/GenBank/DDBJ whole genome shotgun (WGS) entry which is preliminary data.</text>
</comment>
<dbReference type="AlphaFoldDB" id="A0AAD8HFZ3"/>
<reference evidence="2" key="1">
    <citation type="submission" date="2023-02" db="EMBL/GenBank/DDBJ databases">
        <title>Genome of toxic invasive species Heracleum sosnowskyi carries increased number of genes despite the absence of recent whole-genome duplications.</title>
        <authorList>
            <person name="Schelkunov M."/>
            <person name="Shtratnikova V."/>
            <person name="Makarenko M."/>
            <person name="Klepikova A."/>
            <person name="Omelchenko D."/>
            <person name="Novikova G."/>
            <person name="Obukhova E."/>
            <person name="Bogdanov V."/>
            <person name="Penin A."/>
            <person name="Logacheva M."/>
        </authorList>
    </citation>
    <scope>NUCLEOTIDE SEQUENCE</scope>
    <source>
        <strain evidence="2">Hsosn_3</strain>
        <tissue evidence="2">Leaf</tissue>
    </source>
</reference>
<proteinExistence type="predicted"/>
<feature type="region of interest" description="Disordered" evidence="1">
    <location>
        <begin position="112"/>
        <end position="165"/>
    </location>
</feature>